<dbReference type="Pfam" id="PF00934">
    <property type="entry name" value="PE"/>
    <property type="match status" value="1"/>
</dbReference>
<dbReference type="InterPro" id="IPR000084">
    <property type="entry name" value="PE-PGRS_N"/>
</dbReference>
<proteinExistence type="predicted"/>
<dbReference type="RefSeq" id="WP_065137875.1">
    <property type="nucleotide sequence ID" value="NZ_LZKS01000152.1"/>
</dbReference>
<gene>
    <name evidence="3" type="ORF">A5640_22845</name>
</gene>
<name>A0A1A3L064_MYCAS</name>
<dbReference type="EMBL" id="LZLM01000003">
    <property type="protein sequence ID" value="OBJ90872.1"/>
    <property type="molecule type" value="Genomic_DNA"/>
</dbReference>
<evidence type="ECO:0000313" key="3">
    <source>
        <dbReference type="EMBL" id="OBJ90872.1"/>
    </source>
</evidence>
<dbReference type="SUPFAM" id="SSF140459">
    <property type="entry name" value="PE/PPE dimer-like"/>
    <property type="match status" value="1"/>
</dbReference>
<organism evidence="3 4">
    <name type="scientific">Mycobacterium asiaticum</name>
    <dbReference type="NCBI Taxonomy" id="1790"/>
    <lineage>
        <taxon>Bacteria</taxon>
        <taxon>Bacillati</taxon>
        <taxon>Actinomycetota</taxon>
        <taxon>Actinomycetes</taxon>
        <taxon>Mycobacteriales</taxon>
        <taxon>Mycobacteriaceae</taxon>
        <taxon>Mycobacterium</taxon>
    </lineage>
</organism>
<dbReference type="InterPro" id="IPR038332">
    <property type="entry name" value="PPE_sf"/>
</dbReference>
<accession>A0A1A3L064</accession>
<evidence type="ECO:0000259" key="2">
    <source>
        <dbReference type="Pfam" id="PF00934"/>
    </source>
</evidence>
<feature type="coiled-coil region" evidence="1">
    <location>
        <begin position="295"/>
        <end position="345"/>
    </location>
</feature>
<feature type="domain" description="PE" evidence="2">
    <location>
        <begin position="12"/>
        <end position="102"/>
    </location>
</feature>
<evidence type="ECO:0000256" key="1">
    <source>
        <dbReference type="SAM" id="Coils"/>
    </source>
</evidence>
<keyword evidence="1" id="KW-0175">Coiled coil</keyword>
<comment type="caution">
    <text evidence="3">The sequence shown here is derived from an EMBL/GenBank/DDBJ whole genome shotgun (WGS) entry which is preliminary data.</text>
</comment>
<sequence>MAQLLEVSVSNVTVGPVAVMAAASDLTNLGSTISAAQAAAATSTTSVVAAAQDEVSTAIAALFGGHGQQFQAISARVGALYDQFVAALTGGAASYVEAEAANVLGLILGDQSAALGAAAAAPAAEGGIWTVFEKLAEFLGRAAGAQVDRNLWLQRVGNDLANTARQTRQILTSGLQLAAKDGIKVFTDGKDFLISGGKFAGLYSAERFIERFEDPRWLSEVPWRRDFTIDFDPQYLRSLVGPEVQVFARGEGLAQSYFTKVGNEIYQIETDVQGQVISQINKTTELLSRNLFADASLLREVVKDANRVIAEAAQESLRQTEEASRRLAEQAFKQAQGVIEEARQEFFRQNRMYF</sequence>
<evidence type="ECO:0000313" key="4">
    <source>
        <dbReference type="Proteomes" id="UP000093925"/>
    </source>
</evidence>
<protein>
    <recommendedName>
        <fullName evidence="2">PE domain-containing protein</fullName>
    </recommendedName>
</protein>
<dbReference type="Proteomes" id="UP000093925">
    <property type="component" value="Unassembled WGS sequence"/>
</dbReference>
<reference evidence="3 4" key="1">
    <citation type="submission" date="2016-06" db="EMBL/GenBank/DDBJ databases">
        <authorList>
            <person name="Kjaerup R.B."/>
            <person name="Dalgaard T.S."/>
            <person name="Juul-Madsen H.R."/>
        </authorList>
    </citation>
    <scope>NUCLEOTIDE SEQUENCE [LARGE SCALE GENOMIC DNA]</scope>
    <source>
        <strain evidence="3 4">1276495.2</strain>
    </source>
</reference>
<dbReference type="AlphaFoldDB" id="A0A1A3L064"/>
<dbReference type="Gene3D" id="1.10.287.850">
    <property type="entry name" value="HP0062-like domain"/>
    <property type="match status" value="1"/>
</dbReference>